<dbReference type="InterPro" id="IPR022742">
    <property type="entry name" value="Hydrolase_4"/>
</dbReference>
<dbReference type="PRINTS" id="PR00111">
    <property type="entry name" value="ABHYDROLASE"/>
</dbReference>
<dbReference type="InterPro" id="IPR000073">
    <property type="entry name" value="AB_hydrolase_1"/>
</dbReference>
<name>A0A6J4S2J0_9ACTN</name>
<dbReference type="PANTHER" id="PTHR43798:SF33">
    <property type="entry name" value="HYDROLASE, PUTATIVE (AFU_ORTHOLOGUE AFUA_2G14860)-RELATED"/>
    <property type="match status" value="1"/>
</dbReference>
<evidence type="ECO:0000259" key="1">
    <source>
        <dbReference type="Pfam" id="PF12146"/>
    </source>
</evidence>
<gene>
    <name evidence="2" type="ORF">AVDCRST_MAG17-220</name>
</gene>
<organism evidence="2">
    <name type="scientific">uncultured Solirubrobacterales bacterium</name>
    <dbReference type="NCBI Taxonomy" id="768556"/>
    <lineage>
        <taxon>Bacteria</taxon>
        <taxon>Bacillati</taxon>
        <taxon>Actinomycetota</taxon>
        <taxon>Thermoleophilia</taxon>
        <taxon>Solirubrobacterales</taxon>
        <taxon>environmental samples</taxon>
    </lineage>
</organism>
<sequence>MISPLDAARATPLLARQARSVVRSLLSGDTTFERPRPAMPPGHITEIPGAGDLFYRDTGEPAGGSRGTVLLLHGWMVPSDPHWFRTFTVLQEAGYRVLAIDARGHGRGLRPGHPFALKDCAADAAALVRYLDCGPVFCVGYSMGGLIAQLMAKRHPQEVSGAILAATASELRESLLLQLVWSGMGVFQWWLRLAPRWTWQLAVNAVVQGDEETTEWAVGELRRGAAEDIAEAGRDIGRFDSRAWLEDVRQPMVVLVTTMDVLVPASRQYELARRLEAPMVRVESDHLAPATTPRRFHRGLREALEILEGLCDRERVQLRSVSEARG</sequence>
<dbReference type="SUPFAM" id="SSF53474">
    <property type="entry name" value="alpha/beta-Hydrolases"/>
    <property type="match status" value="1"/>
</dbReference>
<dbReference type="GO" id="GO:0016020">
    <property type="term" value="C:membrane"/>
    <property type="evidence" value="ECO:0007669"/>
    <property type="project" value="TreeGrafter"/>
</dbReference>
<dbReference type="EMBL" id="CADCVV010000012">
    <property type="protein sequence ID" value="CAA9481842.1"/>
    <property type="molecule type" value="Genomic_DNA"/>
</dbReference>
<proteinExistence type="predicted"/>
<reference evidence="2" key="1">
    <citation type="submission" date="2020-02" db="EMBL/GenBank/DDBJ databases">
        <authorList>
            <person name="Meier V. D."/>
        </authorList>
    </citation>
    <scope>NUCLEOTIDE SEQUENCE</scope>
    <source>
        <strain evidence="2">AVDCRST_MAG17</strain>
    </source>
</reference>
<dbReference type="Gene3D" id="3.40.50.1820">
    <property type="entry name" value="alpha/beta hydrolase"/>
    <property type="match status" value="1"/>
</dbReference>
<dbReference type="Pfam" id="PF12146">
    <property type="entry name" value="Hydrolase_4"/>
    <property type="match status" value="1"/>
</dbReference>
<dbReference type="GO" id="GO:0003824">
    <property type="term" value="F:catalytic activity"/>
    <property type="evidence" value="ECO:0007669"/>
    <property type="project" value="UniProtKB-ARBA"/>
</dbReference>
<feature type="domain" description="Serine aminopeptidase S33" evidence="1">
    <location>
        <begin position="65"/>
        <end position="280"/>
    </location>
</feature>
<dbReference type="AlphaFoldDB" id="A0A6J4S2J0"/>
<dbReference type="InterPro" id="IPR050266">
    <property type="entry name" value="AB_hydrolase_sf"/>
</dbReference>
<accession>A0A6J4S2J0</accession>
<dbReference type="InterPro" id="IPR029058">
    <property type="entry name" value="AB_hydrolase_fold"/>
</dbReference>
<dbReference type="PANTHER" id="PTHR43798">
    <property type="entry name" value="MONOACYLGLYCEROL LIPASE"/>
    <property type="match status" value="1"/>
</dbReference>
<protein>
    <recommendedName>
        <fullName evidence="1">Serine aminopeptidase S33 domain-containing protein</fullName>
    </recommendedName>
</protein>
<evidence type="ECO:0000313" key="2">
    <source>
        <dbReference type="EMBL" id="CAA9481842.1"/>
    </source>
</evidence>